<dbReference type="InterPro" id="IPR023214">
    <property type="entry name" value="HAD_sf"/>
</dbReference>
<dbReference type="EMBL" id="FOOU01000006">
    <property type="protein sequence ID" value="SFG38877.1"/>
    <property type="molecule type" value="Genomic_DNA"/>
</dbReference>
<name>A0A1I2RJS1_9GAMM</name>
<keyword evidence="2" id="KW-1185">Reference proteome</keyword>
<dbReference type="Proteomes" id="UP000198623">
    <property type="component" value="Unassembled WGS sequence"/>
</dbReference>
<dbReference type="STRING" id="1045558.SAMN05216175_10678"/>
<reference evidence="2" key="1">
    <citation type="submission" date="2016-10" db="EMBL/GenBank/DDBJ databases">
        <authorList>
            <person name="Varghese N."/>
            <person name="Submissions S."/>
        </authorList>
    </citation>
    <scope>NUCLEOTIDE SEQUENCE [LARGE SCALE GENOMIC DNA]</scope>
    <source>
        <strain evidence="2">CGMCC 1.10971</strain>
    </source>
</reference>
<protein>
    <submittedName>
        <fullName evidence="1">Phosphonoacetaldehyde hydrolase</fullName>
    </submittedName>
</protein>
<dbReference type="Gene3D" id="3.40.50.1000">
    <property type="entry name" value="HAD superfamily/HAD-like"/>
    <property type="match status" value="1"/>
</dbReference>
<sequence length="104" mass="11542">MDSRLIARLIKNMLKLGVSDVKAVVKVDDTLNGIEEGLNAGGWTVGIAVTGNEIGLDLHDWQALTLDQQQNLRQQAYQRFYHVGAHFVIDSVADLPTIIEEIEQ</sequence>
<dbReference type="AlphaFoldDB" id="A0A1I2RJS1"/>
<dbReference type="OrthoDB" id="5504491at2"/>
<dbReference type="GO" id="GO:0016787">
    <property type="term" value="F:hydrolase activity"/>
    <property type="evidence" value="ECO:0007669"/>
    <property type="project" value="UniProtKB-KW"/>
</dbReference>
<evidence type="ECO:0000313" key="2">
    <source>
        <dbReference type="Proteomes" id="UP000198623"/>
    </source>
</evidence>
<proteinExistence type="predicted"/>
<organism evidence="1 2">
    <name type="scientific">Neptunomonas qingdaonensis</name>
    <dbReference type="NCBI Taxonomy" id="1045558"/>
    <lineage>
        <taxon>Bacteria</taxon>
        <taxon>Pseudomonadati</taxon>
        <taxon>Pseudomonadota</taxon>
        <taxon>Gammaproteobacteria</taxon>
        <taxon>Oceanospirillales</taxon>
        <taxon>Oceanospirillaceae</taxon>
        <taxon>Neptunomonas</taxon>
    </lineage>
</organism>
<evidence type="ECO:0000313" key="1">
    <source>
        <dbReference type="EMBL" id="SFG38877.1"/>
    </source>
</evidence>
<dbReference type="RefSeq" id="WP_143083760.1">
    <property type="nucleotide sequence ID" value="NZ_FOOU01000006.1"/>
</dbReference>
<keyword evidence="1" id="KW-0378">Hydrolase</keyword>
<dbReference type="InterPro" id="IPR036412">
    <property type="entry name" value="HAD-like_sf"/>
</dbReference>
<dbReference type="SUPFAM" id="SSF56784">
    <property type="entry name" value="HAD-like"/>
    <property type="match status" value="1"/>
</dbReference>
<accession>A0A1I2RJS1</accession>
<gene>
    <name evidence="1" type="ORF">SAMN05216175_10678</name>
</gene>